<dbReference type="EC" id="2.7.1.217" evidence="10"/>
<comment type="catalytic activity">
    <reaction evidence="8">
        <text>3-dehydro-D-erythronate + ATP = 3-dehydro-4-O-phospho-D-erythronate + ADP + H(+)</text>
        <dbReference type="Rhea" id="RHEA:52556"/>
        <dbReference type="ChEBI" id="CHEBI:15378"/>
        <dbReference type="ChEBI" id="CHEBI:30616"/>
        <dbReference type="ChEBI" id="CHEBI:57958"/>
        <dbReference type="ChEBI" id="CHEBI:136593"/>
        <dbReference type="ChEBI" id="CHEBI:456216"/>
        <dbReference type="EC" id="2.7.1.217"/>
    </reaction>
</comment>
<comment type="similarity">
    <text evidence="1">Belongs to the four-carbon acid sugar kinase family.</text>
</comment>
<dbReference type="EMBL" id="NEVS01000001">
    <property type="protein sequence ID" value="OZI67291.1"/>
    <property type="molecule type" value="Genomic_DNA"/>
</dbReference>
<evidence type="ECO:0000256" key="8">
    <source>
        <dbReference type="ARBA" id="ARBA00036346"/>
    </source>
</evidence>
<keyword evidence="2" id="KW-0808">Transferase</keyword>
<dbReference type="Pfam" id="PF07005">
    <property type="entry name" value="SBD_N"/>
    <property type="match status" value="1"/>
</dbReference>
<dbReference type="SUPFAM" id="SSF142764">
    <property type="entry name" value="YgbK-like"/>
    <property type="match status" value="1"/>
</dbReference>
<evidence type="ECO:0000256" key="2">
    <source>
        <dbReference type="ARBA" id="ARBA00022679"/>
    </source>
</evidence>
<proteinExistence type="inferred from homology"/>
<dbReference type="GO" id="GO:0005524">
    <property type="term" value="F:ATP binding"/>
    <property type="evidence" value="ECO:0007669"/>
    <property type="project" value="UniProtKB-KW"/>
</dbReference>
<evidence type="ECO:0000259" key="14">
    <source>
        <dbReference type="Pfam" id="PF17042"/>
    </source>
</evidence>
<comment type="catalytic activity">
    <reaction evidence="7">
        <text>3-dehydro-L-erythronate + ATP = 3-dehydro-4-O-phospho-L-erythronate + ADP + H(+)</text>
        <dbReference type="Rhea" id="RHEA:52552"/>
        <dbReference type="ChEBI" id="CHEBI:15378"/>
        <dbReference type="ChEBI" id="CHEBI:30616"/>
        <dbReference type="ChEBI" id="CHEBI:136592"/>
        <dbReference type="ChEBI" id="CHEBI:136670"/>
        <dbReference type="ChEBI" id="CHEBI:456216"/>
        <dbReference type="EC" id="2.7.1.217"/>
    </reaction>
</comment>
<evidence type="ECO:0000313" key="16">
    <source>
        <dbReference type="Proteomes" id="UP000215767"/>
    </source>
</evidence>
<dbReference type="InterPro" id="IPR010737">
    <property type="entry name" value="4-carb_acid_sugar_kinase_N"/>
</dbReference>
<dbReference type="InterPro" id="IPR031475">
    <property type="entry name" value="NBD_C"/>
</dbReference>
<evidence type="ECO:0000256" key="4">
    <source>
        <dbReference type="ARBA" id="ARBA00022777"/>
    </source>
</evidence>
<evidence type="ECO:0000256" key="5">
    <source>
        <dbReference type="ARBA" id="ARBA00022840"/>
    </source>
</evidence>
<feature type="domain" description="Four-carbon acid sugar kinase N-terminal" evidence="13">
    <location>
        <begin position="4"/>
        <end position="229"/>
    </location>
</feature>
<keyword evidence="3" id="KW-0547">Nucleotide-binding</keyword>
<feature type="domain" description="Four-carbon acid sugar kinase nucleotide binding" evidence="14">
    <location>
        <begin position="253"/>
        <end position="418"/>
    </location>
</feature>
<dbReference type="GO" id="GO:0016301">
    <property type="term" value="F:kinase activity"/>
    <property type="evidence" value="ECO:0007669"/>
    <property type="project" value="UniProtKB-KW"/>
</dbReference>
<dbReference type="InterPro" id="IPR050007">
    <property type="entry name" value="OtnK"/>
</dbReference>
<gene>
    <name evidence="15" type="ORF">CAL28_06315</name>
</gene>
<dbReference type="Gene3D" id="3.40.50.10840">
    <property type="entry name" value="Putative sugar-binding, N-terminal domain"/>
    <property type="match status" value="1"/>
</dbReference>
<evidence type="ECO:0000256" key="1">
    <source>
        <dbReference type="ARBA" id="ARBA00005715"/>
    </source>
</evidence>
<evidence type="ECO:0000256" key="11">
    <source>
        <dbReference type="ARBA" id="ARBA00039461"/>
    </source>
</evidence>
<evidence type="ECO:0000256" key="10">
    <source>
        <dbReference type="ARBA" id="ARBA00039095"/>
    </source>
</evidence>
<keyword evidence="5" id="KW-0067">ATP-binding</keyword>
<dbReference type="OrthoDB" id="191465at2"/>
<evidence type="ECO:0000259" key="13">
    <source>
        <dbReference type="Pfam" id="PF07005"/>
    </source>
</evidence>
<dbReference type="Gene3D" id="3.40.980.20">
    <property type="entry name" value="Four-carbon acid sugar kinase, nucleotide binding domain"/>
    <property type="match status" value="1"/>
</dbReference>
<dbReference type="Pfam" id="PF17042">
    <property type="entry name" value="NBD_C"/>
    <property type="match status" value="1"/>
</dbReference>
<organism evidence="15 16">
    <name type="scientific">Bordetella genomosp. 11</name>
    <dbReference type="NCBI Taxonomy" id="1416808"/>
    <lineage>
        <taxon>Bacteria</taxon>
        <taxon>Pseudomonadati</taxon>
        <taxon>Pseudomonadota</taxon>
        <taxon>Betaproteobacteria</taxon>
        <taxon>Burkholderiales</taxon>
        <taxon>Alcaligenaceae</taxon>
        <taxon>Bordetella</taxon>
    </lineage>
</organism>
<comment type="caution">
    <text evidence="15">The sequence shown here is derived from an EMBL/GenBank/DDBJ whole genome shotgun (WGS) entry which is preliminary data.</text>
</comment>
<evidence type="ECO:0000256" key="7">
    <source>
        <dbReference type="ARBA" id="ARBA00035898"/>
    </source>
</evidence>
<dbReference type="RefSeq" id="WP_094840483.1">
    <property type="nucleotide sequence ID" value="NZ_NEVS01000001.1"/>
</dbReference>
<dbReference type="Proteomes" id="UP000215767">
    <property type="component" value="Unassembled WGS sequence"/>
</dbReference>
<comment type="function">
    <text evidence="9">Catalyzes the ATP-dependent phosphorylation of 3-oxo-tetronate to 3-oxo-tetronate 4-phosphate.</text>
</comment>
<dbReference type="NCBIfam" id="NF043035">
    <property type="entry name" value="OxoTetrKin"/>
    <property type="match status" value="1"/>
</dbReference>
<dbReference type="AlphaFoldDB" id="A0A261V0B9"/>
<keyword evidence="6" id="KW-0119">Carbohydrate metabolism</keyword>
<evidence type="ECO:0000256" key="12">
    <source>
        <dbReference type="ARBA" id="ARBA00041377"/>
    </source>
</evidence>
<dbReference type="InterPro" id="IPR037051">
    <property type="entry name" value="4-carb_acid_sugar_kinase_N_sf"/>
</dbReference>
<evidence type="ECO:0000256" key="9">
    <source>
        <dbReference type="ARBA" id="ARBA00037335"/>
    </source>
</evidence>
<protein>
    <recommendedName>
        <fullName evidence="11">3-oxo-tetronate kinase</fullName>
        <ecNumber evidence="10">2.7.1.217</ecNumber>
    </recommendedName>
    <alternativeName>
        <fullName evidence="12">3-dehydrotetronate 4-kinase</fullName>
    </alternativeName>
</protein>
<evidence type="ECO:0000313" key="15">
    <source>
        <dbReference type="EMBL" id="OZI67291.1"/>
    </source>
</evidence>
<accession>A0A261V0B9</accession>
<name>A0A261V0B9_9BORD</name>
<keyword evidence="16" id="KW-1185">Reference proteome</keyword>
<evidence type="ECO:0000256" key="3">
    <source>
        <dbReference type="ARBA" id="ARBA00022741"/>
    </source>
</evidence>
<sequence length="428" mass="44774">MIRLGCIADDFTGATDLANNLVRAGMRTVQTFGVPEGAPAMEGMEAVVVALKSRTTPPEDAVAQSLRALEWLRAQGAGQIYFKYCSTFDSTPRGNIGPVAEALMAALGVDFTIATPAFPDNQRTVFKGYLFVGDALLSESGMRDHPLTPMTDANLVRVLQAQSSRPVGLIDYRAVAAGVSAIRARIDDLRRDGTGLAIVDAISNDDLLRLGEAVRDLPLVTGGSGLAIGLPANFGLRPSPMAARLPPPVGARAIVSGSCSQATLRQVRHYIDAGGAALAIDPARLLQGANPAMDEVERALAWARPRVAREPVLIYSSAPPDAVRQVQASLGADRAGALVEEALARIARGLVQAGVRQIVVAGGETSGACVQALGLTQLQIGAQIDPGVPWCHARGTDAYVPALHVALKSGNFGADDFFIRAFSLLEAG</sequence>
<dbReference type="InterPro" id="IPR042213">
    <property type="entry name" value="NBD_C_sf"/>
</dbReference>
<keyword evidence="4" id="KW-0418">Kinase</keyword>
<reference evidence="16" key="1">
    <citation type="submission" date="2017-05" db="EMBL/GenBank/DDBJ databases">
        <title>Complete and WGS of Bordetella genogroups.</title>
        <authorList>
            <person name="Spilker T."/>
            <person name="Lipuma J."/>
        </authorList>
    </citation>
    <scope>NUCLEOTIDE SEQUENCE [LARGE SCALE GENOMIC DNA]</scope>
    <source>
        <strain evidence="16">AU8856</strain>
    </source>
</reference>
<evidence type="ECO:0000256" key="6">
    <source>
        <dbReference type="ARBA" id="ARBA00023277"/>
    </source>
</evidence>